<keyword evidence="1" id="KW-1133">Transmembrane helix</keyword>
<evidence type="ECO:0000313" key="3">
    <source>
        <dbReference type="Proteomes" id="UP000070186"/>
    </source>
</evidence>
<feature type="transmembrane region" description="Helical" evidence="1">
    <location>
        <begin position="26"/>
        <end position="44"/>
    </location>
</feature>
<evidence type="ECO:0008006" key="4">
    <source>
        <dbReference type="Google" id="ProtNLM"/>
    </source>
</evidence>
<dbReference type="EMBL" id="LODL01000002">
    <property type="protein sequence ID" value="KXB32739.1"/>
    <property type="molecule type" value="Genomic_DNA"/>
</dbReference>
<evidence type="ECO:0000256" key="1">
    <source>
        <dbReference type="SAM" id="Phobius"/>
    </source>
</evidence>
<comment type="caution">
    <text evidence="2">The sequence shown here is derived from an EMBL/GenBank/DDBJ whole genome shotgun (WGS) entry which is preliminary data.</text>
</comment>
<keyword evidence="3" id="KW-1185">Reference proteome</keyword>
<evidence type="ECO:0000313" key="2">
    <source>
        <dbReference type="EMBL" id="KXB32739.1"/>
    </source>
</evidence>
<keyword evidence="1" id="KW-0812">Transmembrane</keyword>
<proteinExistence type="predicted"/>
<organism evidence="2 3">
    <name type="scientific">Dechloromonas denitrificans</name>
    <dbReference type="NCBI Taxonomy" id="281362"/>
    <lineage>
        <taxon>Bacteria</taxon>
        <taxon>Pseudomonadati</taxon>
        <taxon>Pseudomonadota</taxon>
        <taxon>Betaproteobacteria</taxon>
        <taxon>Rhodocyclales</taxon>
        <taxon>Azonexaceae</taxon>
        <taxon>Dechloromonas</taxon>
    </lineage>
</organism>
<keyword evidence="1" id="KW-0472">Membrane</keyword>
<accession>A0A133XP92</accession>
<sequence>MYIVAIGWLYVTLLVAANEPSVVAGIISFFFYGLLPCGLLLWISGSKVRRQRRRYRELLANQRPDEGDRTDTQPDQ</sequence>
<reference evidence="2 3" key="1">
    <citation type="submission" date="2015-12" db="EMBL/GenBank/DDBJ databases">
        <title>Nitrous oxide reduction kinetics distinguish bacteria harboring typical versus atypical NosZ.</title>
        <authorList>
            <person name="Yoon S."/>
            <person name="Nissen S."/>
            <person name="Park D."/>
            <person name="Sanford R.A."/>
            <person name="Loeffler F.E."/>
        </authorList>
    </citation>
    <scope>NUCLEOTIDE SEQUENCE [LARGE SCALE GENOMIC DNA]</scope>
    <source>
        <strain evidence="2 3">ATCC BAA-841</strain>
    </source>
</reference>
<protein>
    <recommendedName>
        <fullName evidence="4">Transmembrane protein</fullName>
    </recommendedName>
</protein>
<gene>
    <name evidence="2" type="ORF">AT959_00645</name>
</gene>
<dbReference type="Proteomes" id="UP000070186">
    <property type="component" value="Unassembled WGS sequence"/>
</dbReference>
<dbReference type="STRING" id="281362.AT959_00645"/>
<name>A0A133XP92_9RHOO</name>
<dbReference type="AlphaFoldDB" id="A0A133XP92"/>